<gene>
    <name evidence="14" type="ORF">JAAARDRAFT_30198</name>
</gene>
<keyword evidence="2" id="KW-0723">Serine/threonine-protein kinase</keyword>
<organism evidence="14 15">
    <name type="scientific">Jaapia argillacea MUCL 33604</name>
    <dbReference type="NCBI Taxonomy" id="933084"/>
    <lineage>
        <taxon>Eukaryota</taxon>
        <taxon>Fungi</taxon>
        <taxon>Dikarya</taxon>
        <taxon>Basidiomycota</taxon>
        <taxon>Agaricomycotina</taxon>
        <taxon>Agaricomycetes</taxon>
        <taxon>Agaricomycetidae</taxon>
        <taxon>Jaapiales</taxon>
        <taxon>Jaapiaceae</taxon>
        <taxon>Jaapia</taxon>
    </lineage>
</organism>
<dbReference type="Gene3D" id="1.10.510.10">
    <property type="entry name" value="Transferase(Phosphotransferase) domain 1"/>
    <property type="match status" value="1"/>
</dbReference>
<dbReference type="STRING" id="933084.A0A067QFK5"/>
<feature type="region of interest" description="Disordered" evidence="11">
    <location>
        <begin position="1"/>
        <end position="39"/>
    </location>
</feature>
<keyword evidence="15" id="KW-1185">Reference proteome</keyword>
<feature type="domain" description="Protein kinase" evidence="12">
    <location>
        <begin position="229"/>
        <end position="484"/>
    </location>
</feature>
<dbReference type="InterPro" id="IPR017441">
    <property type="entry name" value="Protein_kinase_ATP_BS"/>
</dbReference>
<feature type="compositionally biased region" description="Polar residues" evidence="11">
    <location>
        <begin position="23"/>
        <end position="37"/>
    </location>
</feature>
<comment type="catalytic activity">
    <reaction evidence="9">
        <text>L-seryl-[protein] + ATP = O-phospho-L-seryl-[protein] + ADP + H(+)</text>
        <dbReference type="Rhea" id="RHEA:17989"/>
        <dbReference type="Rhea" id="RHEA-COMP:9863"/>
        <dbReference type="Rhea" id="RHEA-COMP:11604"/>
        <dbReference type="ChEBI" id="CHEBI:15378"/>
        <dbReference type="ChEBI" id="CHEBI:29999"/>
        <dbReference type="ChEBI" id="CHEBI:30616"/>
        <dbReference type="ChEBI" id="CHEBI:83421"/>
        <dbReference type="ChEBI" id="CHEBI:456216"/>
        <dbReference type="EC" id="2.7.11.1"/>
    </reaction>
</comment>
<dbReference type="InterPro" id="IPR008271">
    <property type="entry name" value="Ser/Thr_kinase_AS"/>
</dbReference>
<dbReference type="Gene3D" id="3.30.200.20">
    <property type="entry name" value="Phosphorylase Kinase, domain 1"/>
    <property type="match status" value="1"/>
</dbReference>
<dbReference type="FunFam" id="3.30.200.20:FF:000048">
    <property type="entry name" value="Non-specific serine/threonine protein kinase"/>
    <property type="match status" value="1"/>
</dbReference>
<proteinExistence type="predicted"/>
<keyword evidence="5 10" id="KW-0547">Nucleotide-binding</keyword>
<protein>
    <recommendedName>
        <fullName evidence="1">non-specific serine/threonine protein kinase</fullName>
        <ecNumber evidence="1">2.7.11.1</ecNumber>
    </recommendedName>
</protein>
<evidence type="ECO:0000256" key="3">
    <source>
        <dbReference type="ARBA" id="ARBA00022553"/>
    </source>
</evidence>
<evidence type="ECO:0000256" key="5">
    <source>
        <dbReference type="ARBA" id="ARBA00022741"/>
    </source>
</evidence>
<comment type="catalytic activity">
    <reaction evidence="8">
        <text>L-threonyl-[protein] + ATP = O-phospho-L-threonyl-[protein] + ADP + H(+)</text>
        <dbReference type="Rhea" id="RHEA:46608"/>
        <dbReference type="Rhea" id="RHEA-COMP:11060"/>
        <dbReference type="Rhea" id="RHEA-COMP:11605"/>
        <dbReference type="ChEBI" id="CHEBI:15378"/>
        <dbReference type="ChEBI" id="CHEBI:30013"/>
        <dbReference type="ChEBI" id="CHEBI:30616"/>
        <dbReference type="ChEBI" id="CHEBI:61977"/>
        <dbReference type="ChEBI" id="CHEBI:456216"/>
        <dbReference type="EC" id="2.7.11.1"/>
    </reaction>
</comment>
<evidence type="ECO:0000259" key="13">
    <source>
        <dbReference type="PROSITE" id="PS51285"/>
    </source>
</evidence>
<dbReference type="HOGENOM" id="CLU_000288_120_1_1"/>
<dbReference type="InParanoid" id="A0A067QFK5"/>
<evidence type="ECO:0000256" key="1">
    <source>
        <dbReference type="ARBA" id="ARBA00012513"/>
    </source>
</evidence>
<evidence type="ECO:0000256" key="6">
    <source>
        <dbReference type="ARBA" id="ARBA00022777"/>
    </source>
</evidence>
<feature type="binding site" evidence="10">
    <location>
        <position position="262"/>
    </location>
    <ligand>
        <name>ATP</name>
        <dbReference type="ChEBI" id="CHEBI:30616"/>
    </ligand>
</feature>
<name>A0A067QFK5_9AGAM</name>
<evidence type="ECO:0000313" key="14">
    <source>
        <dbReference type="EMBL" id="KDQ62302.1"/>
    </source>
</evidence>
<evidence type="ECO:0000256" key="7">
    <source>
        <dbReference type="ARBA" id="ARBA00022840"/>
    </source>
</evidence>
<dbReference type="FunCoup" id="A0A067QFK5">
    <property type="interactions" value="388"/>
</dbReference>
<feature type="compositionally biased region" description="Basic residues" evidence="11">
    <location>
        <begin position="1"/>
        <end position="10"/>
    </location>
</feature>
<keyword evidence="4" id="KW-0808">Transferase</keyword>
<evidence type="ECO:0000256" key="4">
    <source>
        <dbReference type="ARBA" id="ARBA00022679"/>
    </source>
</evidence>
<dbReference type="PROSITE" id="PS50011">
    <property type="entry name" value="PROTEIN_KINASE_DOM"/>
    <property type="match status" value="1"/>
</dbReference>
<dbReference type="SUPFAM" id="SSF56112">
    <property type="entry name" value="Protein kinase-like (PK-like)"/>
    <property type="match status" value="1"/>
</dbReference>
<dbReference type="GO" id="GO:0004674">
    <property type="term" value="F:protein serine/threonine kinase activity"/>
    <property type="evidence" value="ECO:0007669"/>
    <property type="project" value="UniProtKB-KW"/>
</dbReference>
<evidence type="ECO:0000256" key="11">
    <source>
        <dbReference type="SAM" id="MobiDB-lite"/>
    </source>
</evidence>
<dbReference type="EC" id="2.7.11.1" evidence="1"/>
<keyword evidence="7 10" id="KW-0067">ATP-binding</keyword>
<keyword evidence="3" id="KW-0597">Phosphoprotein</keyword>
<evidence type="ECO:0000256" key="2">
    <source>
        <dbReference type="ARBA" id="ARBA00022527"/>
    </source>
</evidence>
<feature type="domain" description="AGC-kinase C-terminal" evidence="13">
    <location>
        <begin position="486"/>
        <end position="556"/>
    </location>
</feature>
<dbReference type="SMART" id="SM00220">
    <property type="entry name" value="S_TKc"/>
    <property type="match status" value="1"/>
</dbReference>
<dbReference type="Pfam" id="PF00069">
    <property type="entry name" value="Pkinase"/>
    <property type="match status" value="1"/>
</dbReference>
<dbReference type="GO" id="GO:0005524">
    <property type="term" value="F:ATP binding"/>
    <property type="evidence" value="ECO:0007669"/>
    <property type="project" value="UniProtKB-UniRule"/>
</dbReference>
<dbReference type="CDD" id="cd11651">
    <property type="entry name" value="YPK1_N_like"/>
    <property type="match status" value="1"/>
</dbReference>
<evidence type="ECO:0000256" key="8">
    <source>
        <dbReference type="ARBA" id="ARBA00047899"/>
    </source>
</evidence>
<dbReference type="FunFam" id="1.10.510.10:FF:000008">
    <property type="entry name" value="Non-specific serine/threonine protein kinase"/>
    <property type="match status" value="1"/>
</dbReference>
<dbReference type="PANTHER" id="PTHR24351">
    <property type="entry name" value="RIBOSOMAL PROTEIN S6 KINASE"/>
    <property type="match status" value="1"/>
</dbReference>
<dbReference type="GO" id="GO:0106310">
    <property type="term" value="F:protein serine kinase activity"/>
    <property type="evidence" value="ECO:0007669"/>
    <property type="project" value="RHEA"/>
</dbReference>
<dbReference type="InterPro" id="IPR000719">
    <property type="entry name" value="Prot_kinase_dom"/>
</dbReference>
<dbReference type="PROSITE" id="PS51285">
    <property type="entry name" value="AGC_KINASE_CTER"/>
    <property type="match status" value="1"/>
</dbReference>
<dbReference type="Proteomes" id="UP000027265">
    <property type="component" value="Unassembled WGS sequence"/>
</dbReference>
<dbReference type="InterPro" id="IPR017892">
    <property type="entry name" value="Pkinase_C"/>
</dbReference>
<dbReference type="EMBL" id="KL197711">
    <property type="protein sequence ID" value="KDQ62302.1"/>
    <property type="molecule type" value="Genomic_DNA"/>
</dbReference>
<dbReference type="SMART" id="SM00133">
    <property type="entry name" value="S_TK_X"/>
    <property type="match status" value="1"/>
</dbReference>
<evidence type="ECO:0000256" key="9">
    <source>
        <dbReference type="ARBA" id="ARBA00048679"/>
    </source>
</evidence>
<evidence type="ECO:0000259" key="12">
    <source>
        <dbReference type="PROSITE" id="PS50011"/>
    </source>
</evidence>
<reference evidence="15" key="1">
    <citation type="journal article" date="2014" name="Proc. Natl. Acad. Sci. U.S.A.">
        <title>Extensive sampling of basidiomycete genomes demonstrates inadequacy of the white-rot/brown-rot paradigm for wood decay fungi.</title>
        <authorList>
            <person name="Riley R."/>
            <person name="Salamov A.A."/>
            <person name="Brown D.W."/>
            <person name="Nagy L.G."/>
            <person name="Floudas D."/>
            <person name="Held B.W."/>
            <person name="Levasseur A."/>
            <person name="Lombard V."/>
            <person name="Morin E."/>
            <person name="Otillar R."/>
            <person name="Lindquist E.A."/>
            <person name="Sun H."/>
            <person name="LaButti K.M."/>
            <person name="Schmutz J."/>
            <person name="Jabbour D."/>
            <person name="Luo H."/>
            <person name="Baker S.E."/>
            <person name="Pisabarro A.G."/>
            <person name="Walton J.D."/>
            <person name="Blanchette R.A."/>
            <person name="Henrissat B."/>
            <person name="Martin F."/>
            <person name="Cullen D."/>
            <person name="Hibbett D.S."/>
            <person name="Grigoriev I.V."/>
        </authorList>
    </citation>
    <scope>NUCLEOTIDE SEQUENCE [LARGE SCALE GENOMIC DNA]</scope>
    <source>
        <strain evidence="15">MUCL 33604</strain>
    </source>
</reference>
<dbReference type="PROSITE" id="PS00108">
    <property type="entry name" value="PROTEIN_KINASE_ST"/>
    <property type="match status" value="1"/>
</dbReference>
<evidence type="ECO:0000256" key="10">
    <source>
        <dbReference type="PROSITE-ProRule" id="PRU10141"/>
    </source>
</evidence>
<dbReference type="PROSITE" id="PS00107">
    <property type="entry name" value="PROTEIN_KINASE_ATP"/>
    <property type="match status" value="1"/>
</dbReference>
<dbReference type="OrthoDB" id="63267at2759"/>
<sequence length="556" mass="61686">MSWKLGKSKPKSQATLTPEDVSPRSTTPTPGNPTGASRISGGLLTIRVIGAQGLALPSGTPLPPAVQAALASQQARAVAAVSPSSVTQQRLAAAKEGRRANRDSIQRMQCWWLPYVVLEFEVNQILITPLGGDMEKPVYMYQAHFDVSRNSEISLQCYLRTEEPQRGGDGIADDMGNDIFLGGIKFTPDFDNLTPHQDTWYELTTGPGKIQIGVAYNPSSGQSLTIDDFELITVIGKGSFGKVMQVRKRDTSRIYALKTIRKAHIVDRNEITHTLAERLVLARVNNPFIVPLKFSFQSEQKLYLVLAFVNGGELFHHLQQEGRFSEERSRFYSAELLLALEHLHTLDVVYRDLKPENILLDYTGHIALCDFGLCKLNMKDSDITNTFCGTPEYLAPEVLNAQGYNKTIDWWTLGVLLYEMLSGLPPFYDESTDKMYQKILQNPLIFSDHISPSARSILTGLLTRDPTQRLGVNGAEEIKGHEFFKKYVDFGKLLAKKVVPPFKPSVASPVDVSNFDTVFTEEAALDSVVEGSHLSQTVQDQFAGFSYDGTNMPCSP</sequence>
<evidence type="ECO:0000313" key="15">
    <source>
        <dbReference type="Proteomes" id="UP000027265"/>
    </source>
</evidence>
<dbReference type="InterPro" id="IPR000961">
    <property type="entry name" value="AGC-kinase_C"/>
</dbReference>
<dbReference type="Pfam" id="PF00433">
    <property type="entry name" value="Pkinase_C"/>
    <property type="match status" value="1"/>
</dbReference>
<dbReference type="InterPro" id="IPR011009">
    <property type="entry name" value="Kinase-like_dom_sf"/>
</dbReference>
<keyword evidence="6" id="KW-0418">Kinase</keyword>
<dbReference type="AlphaFoldDB" id="A0A067QFK5"/>
<accession>A0A067QFK5</accession>